<feature type="region of interest" description="Disordered" evidence="1">
    <location>
        <begin position="1"/>
        <end position="39"/>
    </location>
</feature>
<organism evidence="2">
    <name type="scientific">Amorphochlora amoebiformis</name>
    <dbReference type="NCBI Taxonomy" id="1561963"/>
    <lineage>
        <taxon>Eukaryota</taxon>
        <taxon>Sar</taxon>
        <taxon>Rhizaria</taxon>
        <taxon>Cercozoa</taxon>
        <taxon>Chlorarachniophyceae</taxon>
        <taxon>Amorphochlora</taxon>
    </lineage>
</organism>
<dbReference type="AlphaFoldDB" id="A0A7S0D8Y0"/>
<feature type="region of interest" description="Disordered" evidence="1">
    <location>
        <begin position="71"/>
        <end position="92"/>
    </location>
</feature>
<sequence>MMRRDRLKRRRRNLPNRKQELGTPPTSFSNQPTRDLTMNAPRRFLKSNLLNRKEEKGSVFLAGGDRQSKVHGSGFGPFRAPRADGGYDDVKNDELSRRPMVRIQPSDRNPKLSYLHSARGCRPLHYSKEPNFAKTTHTQPSYENVSTTMSGSPTKSRSLPFASTQRNNKRTGCQMQMLDAQFPNPIHRSSQNKRVRLLDLKSRSAGLSVSLVRRELKDYSSQEYHQPLNGPRRLALPTVGVTNGYLHPTSVTPKAFDGGGYIEASLEYYQGQRYLGSPSYSQQTTSKLEFPPATVNPYDSKAPSNQNHQNHQNYQNHLPATANNVYRAFPTRTLPRPPYSNAEASVQYPVVSHSMLPLGSDAPRRAIGNAFASSQLSPIHLMRPSLPYMGSEFQSSQSRHGNVNPLEGRRYSGPVLDVPYAISLQEHFGIPEDEFKDVVLTGMQGMC</sequence>
<proteinExistence type="predicted"/>
<dbReference type="EMBL" id="HBEM01013037">
    <property type="protein sequence ID" value="CAD8447405.1"/>
    <property type="molecule type" value="Transcribed_RNA"/>
</dbReference>
<feature type="compositionally biased region" description="Polar residues" evidence="1">
    <location>
        <begin position="133"/>
        <end position="162"/>
    </location>
</feature>
<gene>
    <name evidence="2" type="ORF">LAMO00422_LOCUS9075</name>
</gene>
<evidence type="ECO:0000313" key="2">
    <source>
        <dbReference type="EMBL" id="CAD8447405.1"/>
    </source>
</evidence>
<protein>
    <submittedName>
        <fullName evidence="2">Uncharacterized protein</fullName>
    </submittedName>
</protein>
<evidence type="ECO:0000256" key="1">
    <source>
        <dbReference type="SAM" id="MobiDB-lite"/>
    </source>
</evidence>
<feature type="region of interest" description="Disordered" evidence="1">
    <location>
        <begin position="125"/>
        <end position="162"/>
    </location>
</feature>
<feature type="compositionally biased region" description="Polar residues" evidence="1">
    <location>
        <begin position="24"/>
        <end position="36"/>
    </location>
</feature>
<accession>A0A7S0D8Y0</accession>
<name>A0A7S0D8Y0_9EUKA</name>
<reference evidence="2" key="1">
    <citation type="submission" date="2021-01" db="EMBL/GenBank/DDBJ databases">
        <authorList>
            <person name="Corre E."/>
            <person name="Pelletier E."/>
            <person name="Niang G."/>
            <person name="Scheremetjew M."/>
            <person name="Finn R."/>
            <person name="Kale V."/>
            <person name="Holt S."/>
            <person name="Cochrane G."/>
            <person name="Meng A."/>
            <person name="Brown T."/>
            <person name="Cohen L."/>
        </authorList>
    </citation>
    <scope>NUCLEOTIDE SEQUENCE</scope>
    <source>
        <strain evidence="2">CCMP2058</strain>
    </source>
</reference>
<feature type="compositionally biased region" description="Basic residues" evidence="1">
    <location>
        <begin position="1"/>
        <end position="15"/>
    </location>
</feature>